<sequence>MELRQLKYFLCIADSGSLSRASEKLHIAQSALSRQIMELEADLEARLMVRGRSGVSLTPEGEVLYDYALGITKQVANLRAAVRSSSDVVTGAIVLALPQTITTVLALPLMRAAAATFPGIAFRLNEELSGNVMDQMHRGLIDLTILCDSGTEQNLRFTPLVDEEFVLLRAPHATDAPSTDDVSLVAACSRPMIMPSTENGHTTRWVIEAALQAAGLPSLNVVAEMNSIHLIKSAVEAGLGFSVMPLALAEREVNDGRLIAHRIDGGRMRRRLSICEPLNFSESKARQAICDMIRHTAREMCEKNRWPGAHCLSLESPMH</sequence>
<evidence type="ECO:0000256" key="5">
    <source>
        <dbReference type="ARBA" id="ARBA00023163"/>
    </source>
</evidence>
<accession>A0ABU1VDQ6</accession>
<evidence type="ECO:0000259" key="6">
    <source>
        <dbReference type="PROSITE" id="PS50931"/>
    </source>
</evidence>
<dbReference type="InterPro" id="IPR036390">
    <property type="entry name" value="WH_DNA-bd_sf"/>
</dbReference>
<keyword evidence="4" id="KW-0010">Activator</keyword>
<dbReference type="EMBL" id="JAVDWE010000009">
    <property type="protein sequence ID" value="MDR7095605.1"/>
    <property type="molecule type" value="Genomic_DNA"/>
</dbReference>
<dbReference type="Pfam" id="PF00126">
    <property type="entry name" value="HTH_1"/>
    <property type="match status" value="1"/>
</dbReference>
<evidence type="ECO:0000313" key="7">
    <source>
        <dbReference type="EMBL" id="MDR7095605.1"/>
    </source>
</evidence>
<dbReference type="PROSITE" id="PS50931">
    <property type="entry name" value="HTH_LYSR"/>
    <property type="match status" value="1"/>
</dbReference>
<keyword evidence="3" id="KW-0238">DNA-binding</keyword>
<comment type="similarity">
    <text evidence="1">Belongs to the LysR transcriptional regulatory family.</text>
</comment>
<keyword evidence="2" id="KW-0805">Transcription regulation</keyword>
<feature type="domain" description="HTH lysR-type" evidence="6">
    <location>
        <begin position="1"/>
        <end position="58"/>
    </location>
</feature>
<dbReference type="InterPro" id="IPR000847">
    <property type="entry name" value="LysR_HTH_N"/>
</dbReference>
<keyword evidence="8" id="KW-1185">Reference proteome</keyword>
<protein>
    <submittedName>
        <fullName evidence="7">LysR family nitrogen assimilation transcriptional regulator</fullName>
    </submittedName>
</protein>
<dbReference type="SUPFAM" id="SSF46785">
    <property type="entry name" value="Winged helix' DNA-binding domain"/>
    <property type="match status" value="1"/>
</dbReference>
<evidence type="ECO:0000256" key="2">
    <source>
        <dbReference type="ARBA" id="ARBA00023015"/>
    </source>
</evidence>
<proteinExistence type="inferred from homology"/>
<organism evidence="7 8">
    <name type="scientific">Hydrogenophaga laconesensis</name>
    <dbReference type="NCBI Taxonomy" id="1805971"/>
    <lineage>
        <taxon>Bacteria</taxon>
        <taxon>Pseudomonadati</taxon>
        <taxon>Pseudomonadota</taxon>
        <taxon>Betaproteobacteria</taxon>
        <taxon>Burkholderiales</taxon>
        <taxon>Comamonadaceae</taxon>
        <taxon>Hydrogenophaga</taxon>
    </lineage>
</organism>
<reference evidence="7 8" key="1">
    <citation type="submission" date="2023-07" db="EMBL/GenBank/DDBJ databases">
        <title>Sorghum-associated microbial communities from plants grown in Nebraska, USA.</title>
        <authorList>
            <person name="Schachtman D."/>
        </authorList>
    </citation>
    <scope>NUCLEOTIDE SEQUENCE [LARGE SCALE GENOMIC DNA]</scope>
    <source>
        <strain evidence="7 8">BE240</strain>
    </source>
</reference>
<dbReference type="RefSeq" id="WP_204731150.1">
    <property type="nucleotide sequence ID" value="NZ_JAVDWE010000009.1"/>
</dbReference>
<keyword evidence="5" id="KW-0804">Transcription</keyword>
<dbReference type="PANTHER" id="PTHR30293:SF0">
    <property type="entry name" value="NITROGEN ASSIMILATION REGULATORY PROTEIN NAC"/>
    <property type="match status" value="1"/>
</dbReference>
<dbReference type="InterPro" id="IPR005119">
    <property type="entry name" value="LysR_subst-bd"/>
</dbReference>
<comment type="caution">
    <text evidence="7">The sequence shown here is derived from an EMBL/GenBank/DDBJ whole genome shotgun (WGS) entry which is preliminary data.</text>
</comment>
<dbReference type="Proteomes" id="UP001265550">
    <property type="component" value="Unassembled WGS sequence"/>
</dbReference>
<dbReference type="PRINTS" id="PR00039">
    <property type="entry name" value="HTHLYSR"/>
</dbReference>
<gene>
    <name evidence="7" type="ORF">J2X09_003356</name>
</gene>
<dbReference type="InterPro" id="IPR036388">
    <property type="entry name" value="WH-like_DNA-bd_sf"/>
</dbReference>
<evidence type="ECO:0000256" key="1">
    <source>
        <dbReference type="ARBA" id="ARBA00009437"/>
    </source>
</evidence>
<dbReference type="PANTHER" id="PTHR30293">
    <property type="entry name" value="TRANSCRIPTIONAL REGULATORY PROTEIN NAC-RELATED"/>
    <property type="match status" value="1"/>
</dbReference>
<dbReference type="Pfam" id="PF03466">
    <property type="entry name" value="LysR_substrate"/>
    <property type="match status" value="1"/>
</dbReference>
<dbReference type="SUPFAM" id="SSF53850">
    <property type="entry name" value="Periplasmic binding protein-like II"/>
    <property type="match status" value="1"/>
</dbReference>
<dbReference type="Gene3D" id="3.40.190.290">
    <property type="match status" value="1"/>
</dbReference>
<evidence type="ECO:0000313" key="8">
    <source>
        <dbReference type="Proteomes" id="UP001265550"/>
    </source>
</evidence>
<dbReference type="Gene3D" id="1.10.10.10">
    <property type="entry name" value="Winged helix-like DNA-binding domain superfamily/Winged helix DNA-binding domain"/>
    <property type="match status" value="1"/>
</dbReference>
<evidence type="ECO:0000256" key="3">
    <source>
        <dbReference type="ARBA" id="ARBA00023125"/>
    </source>
</evidence>
<evidence type="ECO:0000256" key="4">
    <source>
        <dbReference type="ARBA" id="ARBA00023159"/>
    </source>
</evidence>
<name>A0ABU1VDQ6_9BURK</name>